<dbReference type="Proteomes" id="UP000789920">
    <property type="component" value="Unassembled WGS sequence"/>
</dbReference>
<sequence>MNHRQQEDVDARSIYVGNLDCNITVQRLRNHFHLRGTIKQITIIFRIFSDNANNQKGHAFIEFESEVNDALSLDGSTIDENIIIVARKWINTRTIYVSNLHNNVTEDELSNHFHNYGEIHHINIFNGYAFIGFTTSAAVNSALRANNTLLGGRRIHIRQDISPDDLHSHFRSSGEIKRVFICDKDDRNRFATINFVARFSINQALRRNNTLLRGTRIQ</sequence>
<organism evidence="1 2">
    <name type="scientific">Racocetra persica</name>
    <dbReference type="NCBI Taxonomy" id="160502"/>
    <lineage>
        <taxon>Eukaryota</taxon>
        <taxon>Fungi</taxon>
        <taxon>Fungi incertae sedis</taxon>
        <taxon>Mucoromycota</taxon>
        <taxon>Glomeromycotina</taxon>
        <taxon>Glomeromycetes</taxon>
        <taxon>Diversisporales</taxon>
        <taxon>Gigasporaceae</taxon>
        <taxon>Racocetra</taxon>
    </lineage>
</organism>
<comment type="caution">
    <text evidence="1">The sequence shown here is derived from an EMBL/GenBank/DDBJ whole genome shotgun (WGS) entry which is preliminary data.</text>
</comment>
<evidence type="ECO:0000313" key="2">
    <source>
        <dbReference type="Proteomes" id="UP000789920"/>
    </source>
</evidence>
<name>A0ACA9NH12_9GLOM</name>
<accession>A0ACA9NH12</accession>
<proteinExistence type="predicted"/>
<evidence type="ECO:0000313" key="1">
    <source>
        <dbReference type="EMBL" id="CAG8654533.1"/>
    </source>
</evidence>
<reference evidence="1" key="1">
    <citation type="submission" date="2021-06" db="EMBL/GenBank/DDBJ databases">
        <authorList>
            <person name="Kallberg Y."/>
            <person name="Tangrot J."/>
            <person name="Rosling A."/>
        </authorList>
    </citation>
    <scope>NUCLEOTIDE SEQUENCE</scope>
    <source>
        <strain evidence="1">MA461A</strain>
    </source>
</reference>
<protein>
    <submittedName>
        <fullName evidence="1">4282_t:CDS:1</fullName>
    </submittedName>
</protein>
<gene>
    <name evidence="1" type="ORF">RPERSI_LOCUS8021</name>
</gene>
<keyword evidence="2" id="KW-1185">Reference proteome</keyword>
<dbReference type="EMBL" id="CAJVQC010014122">
    <property type="protein sequence ID" value="CAG8654533.1"/>
    <property type="molecule type" value="Genomic_DNA"/>
</dbReference>
<feature type="non-terminal residue" evidence="1">
    <location>
        <position position="218"/>
    </location>
</feature>